<dbReference type="GO" id="GO:0140469">
    <property type="term" value="P:GCN2-mediated signaling"/>
    <property type="evidence" value="ECO:0007669"/>
    <property type="project" value="TreeGrafter"/>
</dbReference>
<dbReference type="Gene3D" id="3.30.230.30">
    <property type="entry name" value="Impact, N-terminal domain"/>
    <property type="match status" value="1"/>
</dbReference>
<dbReference type="Pfam" id="PF01205">
    <property type="entry name" value="Impact_N"/>
    <property type="match status" value="1"/>
</dbReference>
<dbReference type="AlphaFoldDB" id="A0A1F6DNT1"/>
<dbReference type="STRING" id="1798491.A3C87_00910"/>
<dbReference type="InterPro" id="IPR001498">
    <property type="entry name" value="Impact_N"/>
</dbReference>
<dbReference type="SUPFAM" id="SSF54211">
    <property type="entry name" value="Ribosomal protein S5 domain 2-like"/>
    <property type="match status" value="1"/>
</dbReference>
<gene>
    <name evidence="3" type="ORF">A3C87_00910</name>
</gene>
<proteinExistence type="inferred from homology"/>
<dbReference type="GO" id="GO:0005737">
    <property type="term" value="C:cytoplasm"/>
    <property type="evidence" value="ECO:0007669"/>
    <property type="project" value="TreeGrafter"/>
</dbReference>
<comment type="similarity">
    <text evidence="1">Belongs to the IMPACT family.</text>
</comment>
<reference evidence="3 4" key="1">
    <citation type="journal article" date="2016" name="Nat. Commun.">
        <title>Thousands of microbial genomes shed light on interconnected biogeochemical processes in an aquifer system.</title>
        <authorList>
            <person name="Anantharaman K."/>
            <person name="Brown C.T."/>
            <person name="Hug L.A."/>
            <person name="Sharon I."/>
            <person name="Castelle C.J."/>
            <person name="Probst A.J."/>
            <person name="Thomas B.C."/>
            <person name="Singh A."/>
            <person name="Wilkins M.J."/>
            <person name="Karaoz U."/>
            <person name="Brodie E.L."/>
            <person name="Williams K.H."/>
            <person name="Hubbard S.S."/>
            <person name="Banfield J.F."/>
        </authorList>
    </citation>
    <scope>NUCLEOTIDE SEQUENCE [LARGE SCALE GENOMIC DNA]</scope>
</reference>
<dbReference type="PANTHER" id="PTHR16301">
    <property type="entry name" value="IMPACT-RELATED"/>
    <property type="match status" value="1"/>
</dbReference>
<sequence length="119" mass="13374">MLEDRGSRYAVTIAHVAGKEDLLHVLSKLQSDDYFKTADHNSWAMIVVHDGVRYEFSNDDGETGAGKVILREMQKADITNAVSVVTRHFGGIKLERDRYAHIQTATRGALQKAREHHAE</sequence>
<comment type="caution">
    <text evidence="3">The sequence shown here is derived from an EMBL/GenBank/DDBJ whole genome shotgun (WGS) entry which is preliminary data.</text>
</comment>
<evidence type="ECO:0000313" key="3">
    <source>
        <dbReference type="EMBL" id="OGG62682.1"/>
    </source>
</evidence>
<evidence type="ECO:0000256" key="1">
    <source>
        <dbReference type="ARBA" id="ARBA00007665"/>
    </source>
</evidence>
<dbReference type="GO" id="GO:0006446">
    <property type="term" value="P:regulation of translational initiation"/>
    <property type="evidence" value="ECO:0007669"/>
    <property type="project" value="TreeGrafter"/>
</dbReference>
<dbReference type="InterPro" id="IPR023582">
    <property type="entry name" value="Impact"/>
</dbReference>
<accession>A0A1F6DNT1</accession>
<dbReference type="Proteomes" id="UP000176511">
    <property type="component" value="Unassembled WGS sequence"/>
</dbReference>
<dbReference type="EMBL" id="MFLE01000002">
    <property type="protein sequence ID" value="OGG62682.1"/>
    <property type="molecule type" value="Genomic_DNA"/>
</dbReference>
<dbReference type="InterPro" id="IPR020568">
    <property type="entry name" value="Ribosomal_Su5_D2-typ_SF"/>
</dbReference>
<name>A0A1F6DNT1_9BACT</name>
<protein>
    <recommendedName>
        <fullName evidence="2">Impact N-terminal domain-containing protein</fullName>
    </recommendedName>
</protein>
<organism evidence="3 4">
    <name type="scientific">Candidatus Kaiserbacteria bacterium RIFCSPHIGHO2_02_FULL_49_34</name>
    <dbReference type="NCBI Taxonomy" id="1798491"/>
    <lineage>
        <taxon>Bacteria</taxon>
        <taxon>Candidatus Kaiseribacteriota</taxon>
    </lineage>
</organism>
<dbReference type="PANTHER" id="PTHR16301:SF25">
    <property type="entry name" value="PROTEIN IMPACT"/>
    <property type="match status" value="1"/>
</dbReference>
<feature type="domain" description="Impact N-terminal" evidence="2">
    <location>
        <begin position="5"/>
        <end position="110"/>
    </location>
</feature>
<dbReference type="InterPro" id="IPR036956">
    <property type="entry name" value="Impact_N_sf"/>
</dbReference>
<evidence type="ECO:0000259" key="2">
    <source>
        <dbReference type="Pfam" id="PF01205"/>
    </source>
</evidence>
<evidence type="ECO:0000313" key="4">
    <source>
        <dbReference type="Proteomes" id="UP000176511"/>
    </source>
</evidence>